<dbReference type="PANTHER" id="PTHR11214">
    <property type="entry name" value="BETA-1,3-N-ACETYLGLUCOSAMINYLTRANSFERASE"/>
    <property type="match status" value="1"/>
</dbReference>
<dbReference type="KEGG" id="ehx:EMIHUDRAFT_115998"/>
<comment type="subcellular location">
    <subcellularLocation>
        <location evidence="1 10">Golgi apparatus membrane</location>
        <topology evidence="1 10">Single-pass type II membrane protein</topology>
    </subcellularLocation>
</comment>
<dbReference type="RefSeq" id="XP_005785051.1">
    <property type="nucleotide sequence ID" value="XM_005784994.1"/>
</dbReference>
<dbReference type="RefSeq" id="XP_005776713.1">
    <property type="nucleotide sequence ID" value="XM_005776656.1"/>
</dbReference>
<dbReference type="EC" id="2.4.1.-" evidence="10"/>
<evidence type="ECO:0000256" key="10">
    <source>
        <dbReference type="RuleBase" id="RU363063"/>
    </source>
</evidence>
<comment type="similarity">
    <text evidence="2 10">Belongs to the glycosyltransferase 31 family.</text>
</comment>
<evidence type="ECO:0000256" key="8">
    <source>
        <dbReference type="ARBA" id="ARBA00023034"/>
    </source>
</evidence>
<dbReference type="GO" id="GO:0016758">
    <property type="term" value="F:hexosyltransferase activity"/>
    <property type="evidence" value="ECO:0007669"/>
    <property type="project" value="InterPro"/>
</dbReference>
<dbReference type="PaxDb" id="2903-EOD24284"/>
<protein>
    <recommendedName>
        <fullName evidence="10">Hexosyltransferase</fullName>
        <ecNumber evidence="10">2.4.1.-</ecNumber>
    </recommendedName>
</protein>
<sequence length="386" mass="42910">MATDRCSRVAVCAALFFFSGGLYWLCAPPRCSQQPLAALRDLAGIRPRPHSSRLIAAPSSVCSPPARLRLLVGIITAPLNRDRRVWIRQKLRISEARCRGVRVIFVLGSRRRGVAAADAAALKEEMRNHGDLLTVPARDYLPHAVAEKSISWWERAVARRGEAGWEADWVAKWDDDSLPSLRRIEADLARMEAMRRSHYYYGVMTWRAWRPLSPVPDGVCGARGDDGPTPGGAGPTLQSLLAQVLSSDLVRAFAASPLAKNFSATLRAKQRPPFWTHEDAATGYLIFHNAILQQLPVTYVALSPWRHNKYWFNWFPPKRPGIPDAHVITPLMATATADAYDNFTDPDDPIGCAQCAEAWGWSCCFSTPAGRVPIERFGCCNKRAPR</sequence>
<dbReference type="InterPro" id="IPR002659">
    <property type="entry name" value="Glyco_trans_31"/>
</dbReference>
<dbReference type="EnsemblProtists" id="EOD32622">
    <property type="protein sequence ID" value="EOD32622"/>
    <property type="gene ID" value="EMIHUDRAFT_112215"/>
</dbReference>
<dbReference type="Proteomes" id="UP000013827">
    <property type="component" value="Unassembled WGS sequence"/>
</dbReference>
<evidence type="ECO:0000313" key="11">
    <source>
        <dbReference type="EnsemblProtists" id="EOD32622"/>
    </source>
</evidence>
<proteinExistence type="inferred from homology"/>
<keyword evidence="6 10" id="KW-0735">Signal-anchor</keyword>
<evidence type="ECO:0000256" key="2">
    <source>
        <dbReference type="ARBA" id="ARBA00008661"/>
    </source>
</evidence>
<keyword evidence="4" id="KW-0808">Transferase</keyword>
<evidence type="ECO:0000256" key="4">
    <source>
        <dbReference type="ARBA" id="ARBA00022679"/>
    </source>
</evidence>
<keyword evidence="7 10" id="KW-1133">Transmembrane helix</keyword>
<evidence type="ECO:0000256" key="3">
    <source>
        <dbReference type="ARBA" id="ARBA00022676"/>
    </source>
</evidence>
<evidence type="ECO:0000256" key="6">
    <source>
        <dbReference type="ARBA" id="ARBA00022968"/>
    </source>
</evidence>
<reference evidence="11" key="2">
    <citation type="submission" date="2024-10" db="UniProtKB">
        <authorList>
            <consortium name="EnsemblProtists"/>
        </authorList>
    </citation>
    <scope>IDENTIFICATION</scope>
</reference>
<keyword evidence="8 10" id="KW-0333">Golgi apparatus</keyword>
<keyword evidence="9 10" id="KW-0472">Membrane</keyword>
<evidence type="ECO:0000256" key="5">
    <source>
        <dbReference type="ARBA" id="ARBA00022692"/>
    </source>
</evidence>
<evidence type="ECO:0000256" key="7">
    <source>
        <dbReference type="ARBA" id="ARBA00022989"/>
    </source>
</evidence>
<dbReference type="KEGG" id="ehx:EMIHUDRAFT_112215"/>
<dbReference type="GeneID" id="17277894"/>
<evidence type="ECO:0000256" key="1">
    <source>
        <dbReference type="ARBA" id="ARBA00004323"/>
    </source>
</evidence>
<dbReference type="HOGENOM" id="CLU_716539_0_0_1"/>
<reference evidence="12" key="1">
    <citation type="journal article" date="2013" name="Nature">
        <title>Pan genome of the phytoplankton Emiliania underpins its global distribution.</title>
        <authorList>
            <person name="Read B.A."/>
            <person name="Kegel J."/>
            <person name="Klute M.J."/>
            <person name="Kuo A."/>
            <person name="Lefebvre S.C."/>
            <person name="Maumus F."/>
            <person name="Mayer C."/>
            <person name="Miller J."/>
            <person name="Monier A."/>
            <person name="Salamov A."/>
            <person name="Young J."/>
            <person name="Aguilar M."/>
            <person name="Claverie J.M."/>
            <person name="Frickenhaus S."/>
            <person name="Gonzalez K."/>
            <person name="Herman E.K."/>
            <person name="Lin Y.C."/>
            <person name="Napier J."/>
            <person name="Ogata H."/>
            <person name="Sarno A.F."/>
            <person name="Shmutz J."/>
            <person name="Schroeder D."/>
            <person name="de Vargas C."/>
            <person name="Verret F."/>
            <person name="von Dassow P."/>
            <person name="Valentin K."/>
            <person name="Van de Peer Y."/>
            <person name="Wheeler G."/>
            <person name="Dacks J.B."/>
            <person name="Delwiche C.F."/>
            <person name="Dyhrman S.T."/>
            <person name="Glockner G."/>
            <person name="John U."/>
            <person name="Richards T."/>
            <person name="Worden A.Z."/>
            <person name="Zhang X."/>
            <person name="Grigoriev I.V."/>
            <person name="Allen A.E."/>
            <person name="Bidle K."/>
            <person name="Borodovsky M."/>
            <person name="Bowler C."/>
            <person name="Brownlee C."/>
            <person name="Cock J.M."/>
            <person name="Elias M."/>
            <person name="Gladyshev V.N."/>
            <person name="Groth M."/>
            <person name="Guda C."/>
            <person name="Hadaegh A."/>
            <person name="Iglesias-Rodriguez M.D."/>
            <person name="Jenkins J."/>
            <person name="Jones B.M."/>
            <person name="Lawson T."/>
            <person name="Leese F."/>
            <person name="Lindquist E."/>
            <person name="Lobanov A."/>
            <person name="Lomsadze A."/>
            <person name="Malik S.B."/>
            <person name="Marsh M.E."/>
            <person name="Mackinder L."/>
            <person name="Mock T."/>
            <person name="Mueller-Roeber B."/>
            <person name="Pagarete A."/>
            <person name="Parker M."/>
            <person name="Probert I."/>
            <person name="Quesneville H."/>
            <person name="Raines C."/>
            <person name="Rensing S.A."/>
            <person name="Riano-Pachon D.M."/>
            <person name="Richier S."/>
            <person name="Rokitta S."/>
            <person name="Shiraiwa Y."/>
            <person name="Soanes D.M."/>
            <person name="van der Giezen M."/>
            <person name="Wahlund T.M."/>
            <person name="Williams B."/>
            <person name="Wilson W."/>
            <person name="Wolfe G."/>
            <person name="Wurch L.L."/>
        </authorList>
    </citation>
    <scope>NUCLEOTIDE SEQUENCE</scope>
</reference>
<organism evidence="11 12">
    <name type="scientific">Emiliania huxleyi (strain CCMP1516)</name>
    <dbReference type="NCBI Taxonomy" id="280463"/>
    <lineage>
        <taxon>Eukaryota</taxon>
        <taxon>Haptista</taxon>
        <taxon>Haptophyta</taxon>
        <taxon>Prymnesiophyceae</taxon>
        <taxon>Isochrysidales</taxon>
        <taxon>Noelaerhabdaceae</taxon>
        <taxon>Emiliania</taxon>
    </lineage>
</organism>
<name>A0A0D3KA37_EMIH1</name>
<dbReference type="EnsemblProtists" id="EOD24284">
    <property type="protein sequence ID" value="EOD24284"/>
    <property type="gene ID" value="EMIHUDRAFT_115998"/>
</dbReference>
<evidence type="ECO:0000313" key="12">
    <source>
        <dbReference type="Proteomes" id="UP000013827"/>
    </source>
</evidence>
<feature type="transmembrane region" description="Helical" evidence="10">
    <location>
        <begin position="7"/>
        <end position="25"/>
    </location>
</feature>
<keyword evidence="3 10" id="KW-0328">Glycosyltransferase</keyword>
<dbReference type="GeneID" id="17269828"/>
<keyword evidence="5 10" id="KW-0812">Transmembrane</keyword>
<accession>A0A0D3KA37</accession>
<dbReference type="AlphaFoldDB" id="A0A0D3KA37"/>
<evidence type="ECO:0000256" key="9">
    <source>
        <dbReference type="ARBA" id="ARBA00023136"/>
    </source>
</evidence>
<keyword evidence="12" id="KW-1185">Reference proteome</keyword>
<dbReference type="GO" id="GO:0000139">
    <property type="term" value="C:Golgi membrane"/>
    <property type="evidence" value="ECO:0007669"/>
    <property type="project" value="UniProtKB-SubCell"/>
</dbReference>